<dbReference type="Pfam" id="PF01476">
    <property type="entry name" value="LysM"/>
    <property type="match status" value="1"/>
</dbReference>
<evidence type="ECO:0000313" key="3">
    <source>
        <dbReference type="Proteomes" id="UP000602260"/>
    </source>
</evidence>
<keyword evidence="3" id="KW-1185">Reference proteome</keyword>
<protein>
    <submittedName>
        <fullName evidence="2">LysM peptidoglycan-binding domain-containing protein</fullName>
    </submittedName>
</protein>
<dbReference type="EMBL" id="JACOPN010000004">
    <property type="protein sequence ID" value="MBC5717039.1"/>
    <property type="molecule type" value="Genomic_DNA"/>
</dbReference>
<feature type="domain" description="LysM" evidence="1">
    <location>
        <begin position="467"/>
        <end position="505"/>
    </location>
</feature>
<name>A0A8J6J3F9_9FIRM</name>
<dbReference type="RefSeq" id="WP_186878361.1">
    <property type="nucleotide sequence ID" value="NZ_JACOPN010000004.1"/>
</dbReference>
<accession>A0A8J6J3F9</accession>
<dbReference type="InterPro" id="IPR018392">
    <property type="entry name" value="LysM"/>
</dbReference>
<gene>
    <name evidence="2" type="ORF">H8S55_06880</name>
</gene>
<reference evidence="2" key="1">
    <citation type="submission" date="2020-08" db="EMBL/GenBank/DDBJ databases">
        <title>Genome public.</title>
        <authorList>
            <person name="Liu C."/>
            <person name="Sun Q."/>
        </authorList>
    </citation>
    <scope>NUCLEOTIDE SEQUENCE</scope>
    <source>
        <strain evidence="2">BX5</strain>
    </source>
</reference>
<evidence type="ECO:0000259" key="1">
    <source>
        <dbReference type="Pfam" id="PF01476"/>
    </source>
</evidence>
<proteinExistence type="predicted"/>
<comment type="caution">
    <text evidence="2">The sequence shown here is derived from an EMBL/GenBank/DDBJ whole genome shotgun (WGS) entry which is preliminary data.</text>
</comment>
<dbReference type="AlphaFoldDB" id="A0A8J6J3F9"/>
<evidence type="ECO:0000313" key="2">
    <source>
        <dbReference type="EMBL" id="MBC5717039.1"/>
    </source>
</evidence>
<dbReference type="Gene3D" id="3.10.350.10">
    <property type="entry name" value="LysM domain"/>
    <property type="match status" value="1"/>
</dbReference>
<organism evidence="2 3">
    <name type="scientific">Flintibacter faecis</name>
    <dbReference type="NCBI Taxonomy" id="2763047"/>
    <lineage>
        <taxon>Bacteria</taxon>
        <taxon>Bacillati</taxon>
        <taxon>Bacillota</taxon>
        <taxon>Clostridia</taxon>
        <taxon>Eubacteriales</taxon>
        <taxon>Flintibacter</taxon>
    </lineage>
</organism>
<sequence>MELEFERDTLQGYDTVAELTLCQEETLESIVPDACPDILRIVDVCGQAMLHSKQVKNGAAELGGLVRAVILYEPDGGAGLRRMEVGLPFRCQAEAPGLTEQGRVLARPRLRCAEARALNSRKVLLRVDLAVDVTACQPVEQPLCRGVLDPERGCVCQRCREQVCGLLSAVEEKPFTFSQRVRLPAGQGEPPQVMALWAEAECAECKRVGAKLIFKGEAELHLLLQEPGGGLTADVERLPFSQVLEVPEGDETGDSRVWVEVTDVSHQADPADPRELQVELELLAQAQLRCRRTVTLLQDLYSTAWQTQLDHRPLVLQRFGPGSIRPQAVRELLETGESVRSVADSRLAIGQVSQSREGDQLVLTAEAWLTVLYQDGEDRLQCIHRTVPVSCRLDCPEDCRCLCTVRRQGEVYAAPAAGGVEVRFTLEFDCLPAQTLSVPAVCGGSLGEARDADGEKRPSVVLRFAVRGEEIWDIAKAYGATTAQILQANELEEETLPAGRMLLIPNAR</sequence>
<dbReference type="InterPro" id="IPR036779">
    <property type="entry name" value="LysM_dom_sf"/>
</dbReference>
<dbReference type="SUPFAM" id="SSF54106">
    <property type="entry name" value="LysM domain"/>
    <property type="match status" value="1"/>
</dbReference>
<dbReference type="Proteomes" id="UP000602260">
    <property type="component" value="Unassembled WGS sequence"/>
</dbReference>